<dbReference type="InterPro" id="IPR009003">
    <property type="entry name" value="Peptidase_S1_PA"/>
</dbReference>
<evidence type="ECO:0000256" key="8">
    <source>
        <dbReference type="ARBA" id="ARBA00023180"/>
    </source>
</evidence>
<comment type="caution">
    <text evidence="10">The sequence shown here is derived from an EMBL/GenBank/DDBJ whole genome shotgun (WGS) entry which is preliminary data.</text>
</comment>
<evidence type="ECO:0000313" key="11">
    <source>
        <dbReference type="Proteomes" id="UP000632886"/>
    </source>
</evidence>
<comment type="catalytic activity">
    <reaction evidence="1">
        <text>Preferential cleavage: Arg-|-Xaa, Lys-|-Xaa.</text>
        <dbReference type="EC" id="3.4.21.10"/>
    </reaction>
</comment>
<feature type="domain" description="Peptidase S1" evidence="9">
    <location>
        <begin position="1"/>
        <end position="72"/>
    </location>
</feature>
<keyword evidence="6" id="KW-0732">Signal</keyword>
<evidence type="ECO:0000313" key="10">
    <source>
        <dbReference type="EMBL" id="NXY00389.1"/>
    </source>
</evidence>
<gene>
    <name evidence="10" type="primary">Acr_3</name>
    <name evidence="10" type="ORF">CENBEN_R01998</name>
</gene>
<evidence type="ECO:0000259" key="9">
    <source>
        <dbReference type="PROSITE" id="PS50240"/>
    </source>
</evidence>
<keyword evidence="11" id="KW-1185">Reference proteome</keyword>
<dbReference type="AlphaFoldDB" id="A0A852MEY9"/>
<dbReference type="GO" id="GO:0005576">
    <property type="term" value="C:extracellular region"/>
    <property type="evidence" value="ECO:0007669"/>
    <property type="project" value="UniProtKB-SubCell"/>
</dbReference>
<reference evidence="10 11" key="1">
    <citation type="submission" date="2020-02" db="EMBL/GenBank/DDBJ databases">
        <title>Bird 10,000 Genomes (B10K) Project - Family phase.</title>
        <authorList>
            <person name="Zhang G."/>
        </authorList>
    </citation>
    <scope>NUCLEOTIDE SEQUENCE [LARGE SCALE GENOMIC DNA]</scope>
    <source>
        <strain evidence="10">B10K-DU-017-21</strain>
    </source>
</reference>
<accession>A0A852MEY9</accession>
<dbReference type="PANTHER" id="PTHR24252">
    <property type="entry name" value="ACROSIN-RELATED"/>
    <property type="match status" value="1"/>
</dbReference>
<dbReference type="FunFam" id="2.40.10.10:FF:000054">
    <property type="entry name" value="Complement C1r subcomponent"/>
    <property type="match status" value="1"/>
</dbReference>
<dbReference type="GO" id="GO:0006508">
    <property type="term" value="P:proteolysis"/>
    <property type="evidence" value="ECO:0007669"/>
    <property type="project" value="InterPro"/>
</dbReference>
<dbReference type="GO" id="GO:0007340">
    <property type="term" value="P:acrosome reaction"/>
    <property type="evidence" value="ECO:0007669"/>
    <property type="project" value="TreeGrafter"/>
</dbReference>
<dbReference type="PROSITE" id="PS50240">
    <property type="entry name" value="TRYPSIN_DOM"/>
    <property type="match status" value="1"/>
</dbReference>
<evidence type="ECO:0000256" key="6">
    <source>
        <dbReference type="ARBA" id="ARBA00022729"/>
    </source>
</evidence>
<dbReference type="Gene3D" id="2.40.10.10">
    <property type="entry name" value="Trypsin-like serine proteases"/>
    <property type="match status" value="1"/>
</dbReference>
<dbReference type="InterPro" id="IPR001254">
    <property type="entry name" value="Trypsin_dom"/>
</dbReference>
<organism evidence="10 11">
    <name type="scientific">Centropus bengalensis</name>
    <name type="common">lesser coucal</name>
    <dbReference type="NCBI Taxonomy" id="1463675"/>
    <lineage>
        <taxon>Eukaryota</taxon>
        <taxon>Metazoa</taxon>
        <taxon>Chordata</taxon>
        <taxon>Craniata</taxon>
        <taxon>Vertebrata</taxon>
        <taxon>Euteleostomi</taxon>
        <taxon>Archelosauria</taxon>
        <taxon>Archosauria</taxon>
        <taxon>Dinosauria</taxon>
        <taxon>Saurischia</taxon>
        <taxon>Theropoda</taxon>
        <taxon>Coelurosauria</taxon>
        <taxon>Aves</taxon>
        <taxon>Neognathae</taxon>
        <taxon>Neoaves</taxon>
        <taxon>Otidimorphae</taxon>
        <taxon>Cuculiformes</taxon>
        <taxon>Centropidae</taxon>
        <taxon>Centropus</taxon>
    </lineage>
</organism>
<dbReference type="Pfam" id="PF00089">
    <property type="entry name" value="Trypsin"/>
    <property type="match status" value="1"/>
</dbReference>
<dbReference type="Proteomes" id="UP000632886">
    <property type="component" value="Unassembled WGS sequence"/>
</dbReference>
<proteinExistence type="predicted"/>
<dbReference type="EMBL" id="WBNK01005729">
    <property type="protein sequence ID" value="NXY00389.1"/>
    <property type="molecule type" value="Genomic_DNA"/>
</dbReference>
<comment type="subcellular location">
    <subcellularLocation>
        <location evidence="2">Secreted</location>
    </subcellularLocation>
</comment>
<dbReference type="InterPro" id="IPR043504">
    <property type="entry name" value="Peptidase_S1_PA_chymotrypsin"/>
</dbReference>
<keyword evidence="7" id="KW-1015">Disulfide bond</keyword>
<keyword evidence="8" id="KW-0325">Glycoprotein</keyword>
<evidence type="ECO:0000256" key="5">
    <source>
        <dbReference type="ARBA" id="ARBA00022525"/>
    </source>
</evidence>
<dbReference type="PANTHER" id="PTHR24252:SF8">
    <property type="entry name" value="ACROSIN"/>
    <property type="match status" value="1"/>
</dbReference>
<dbReference type="EC" id="3.4.21.10" evidence="3"/>
<feature type="non-terminal residue" evidence="10">
    <location>
        <position position="97"/>
    </location>
</feature>
<name>A0A852MEY9_9AVES</name>
<dbReference type="InterPro" id="IPR033116">
    <property type="entry name" value="TRYPSIN_SER"/>
</dbReference>
<keyword evidence="5" id="KW-0964">Secreted</keyword>
<evidence type="ECO:0000256" key="1">
    <source>
        <dbReference type="ARBA" id="ARBA00001656"/>
    </source>
</evidence>
<dbReference type="PROSITE" id="PS00135">
    <property type="entry name" value="TRYPSIN_SER"/>
    <property type="match status" value="1"/>
</dbReference>
<dbReference type="SUPFAM" id="SSF50494">
    <property type="entry name" value="Trypsin-like serine proteases"/>
    <property type="match status" value="1"/>
</dbReference>
<evidence type="ECO:0000256" key="7">
    <source>
        <dbReference type="ARBA" id="ARBA00023157"/>
    </source>
</evidence>
<evidence type="ECO:0000256" key="2">
    <source>
        <dbReference type="ARBA" id="ARBA00004613"/>
    </source>
</evidence>
<evidence type="ECO:0000256" key="3">
    <source>
        <dbReference type="ARBA" id="ARBA00012050"/>
    </source>
</evidence>
<sequence length="97" mass="10632">IHSHNVCAGYPQGGIDTCQGDSGGPLVCRDKRADFFWLVGVTSWGRGCGRMHQPGVYASTQHFRHWILVQMGLLPAEVPTTAPPPAYTSTPYHRPTQ</sequence>
<protein>
    <recommendedName>
        <fullName evidence="4">Acrosin</fullName>
        <ecNumber evidence="3">3.4.21.10</ecNumber>
    </recommendedName>
</protein>
<dbReference type="GO" id="GO:0004252">
    <property type="term" value="F:serine-type endopeptidase activity"/>
    <property type="evidence" value="ECO:0007669"/>
    <property type="project" value="InterPro"/>
</dbReference>
<feature type="non-terminal residue" evidence="10">
    <location>
        <position position="1"/>
    </location>
</feature>
<evidence type="ECO:0000256" key="4">
    <source>
        <dbReference type="ARBA" id="ARBA00017161"/>
    </source>
</evidence>